<dbReference type="InterPro" id="IPR010695">
    <property type="entry name" value="FAIM1"/>
</dbReference>
<dbReference type="InterPro" id="IPR038513">
    <property type="entry name" value="FAIM1_dom_sf"/>
</dbReference>
<keyword evidence="2" id="KW-1185">Reference proteome</keyword>
<dbReference type="PANTHER" id="PTHR13088:SF3">
    <property type="entry name" value="FAS APOPTOTIC INHIBITORY MOLECULE 1"/>
    <property type="match status" value="1"/>
</dbReference>
<sequence length="203" mass="23439">MTETLKKAGSQDRSDLVAYWSIPLLDGIHTVEFEHGHTTGKRVVRVDGKLLQCPPRCRKLHKEIIRKEWVFKLVGDETFEIGKQKTKCVLRVDPLPHFAFSYSLYVDGKPLEKFTEKQSQNIRSWAIIIGNQRHRVVLEKQTLNVYVDGQMCEAEHFFVKDGTEIRFPLEEAYAVIKATTTDENQGVIQQLYLHGKLVEEDVI</sequence>
<dbReference type="OrthoDB" id="6262731at2759"/>
<dbReference type="GO" id="GO:1902042">
    <property type="term" value="P:negative regulation of extrinsic apoptotic signaling pathway via death domain receptors"/>
    <property type="evidence" value="ECO:0007669"/>
    <property type="project" value="TreeGrafter"/>
</dbReference>
<dbReference type="Pfam" id="PF06905">
    <property type="entry name" value="FAIM1"/>
    <property type="match status" value="1"/>
</dbReference>
<dbReference type="PANTHER" id="PTHR13088">
    <property type="entry name" value="FAS APOPTOTIC INHIBITORY MOLECULE FAIM"/>
    <property type="match status" value="1"/>
</dbReference>
<name>A0A653BNI9_CALMS</name>
<evidence type="ECO:0000313" key="2">
    <source>
        <dbReference type="Proteomes" id="UP000410492"/>
    </source>
</evidence>
<gene>
    <name evidence="1" type="ORF">CALMAC_LOCUS2522</name>
</gene>
<evidence type="ECO:0000313" key="1">
    <source>
        <dbReference type="EMBL" id="VEN37178.1"/>
    </source>
</evidence>
<protein>
    <recommendedName>
        <fullName evidence="3">Fas apoptotic inhibitory molecule 1</fullName>
    </recommendedName>
</protein>
<dbReference type="EMBL" id="CAACVG010003083">
    <property type="protein sequence ID" value="VEN37178.1"/>
    <property type="molecule type" value="Genomic_DNA"/>
</dbReference>
<dbReference type="Gene3D" id="2.40.128.180">
    <property type="match status" value="2"/>
</dbReference>
<proteinExistence type="predicted"/>
<reference evidence="1 2" key="1">
    <citation type="submission" date="2019-01" db="EMBL/GenBank/DDBJ databases">
        <authorList>
            <person name="Sayadi A."/>
        </authorList>
    </citation>
    <scope>NUCLEOTIDE SEQUENCE [LARGE SCALE GENOMIC DNA]</scope>
</reference>
<evidence type="ECO:0008006" key="3">
    <source>
        <dbReference type="Google" id="ProtNLM"/>
    </source>
</evidence>
<organism evidence="1 2">
    <name type="scientific">Callosobruchus maculatus</name>
    <name type="common">Southern cowpea weevil</name>
    <name type="synonym">Pulse bruchid</name>
    <dbReference type="NCBI Taxonomy" id="64391"/>
    <lineage>
        <taxon>Eukaryota</taxon>
        <taxon>Metazoa</taxon>
        <taxon>Ecdysozoa</taxon>
        <taxon>Arthropoda</taxon>
        <taxon>Hexapoda</taxon>
        <taxon>Insecta</taxon>
        <taxon>Pterygota</taxon>
        <taxon>Neoptera</taxon>
        <taxon>Endopterygota</taxon>
        <taxon>Coleoptera</taxon>
        <taxon>Polyphaga</taxon>
        <taxon>Cucujiformia</taxon>
        <taxon>Chrysomeloidea</taxon>
        <taxon>Chrysomelidae</taxon>
        <taxon>Bruchinae</taxon>
        <taxon>Bruchini</taxon>
        <taxon>Callosobruchus</taxon>
    </lineage>
</organism>
<dbReference type="Proteomes" id="UP000410492">
    <property type="component" value="Unassembled WGS sequence"/>
</dbReference>
<dbReference type="AlphaFoldDB" id="A0A653BNI9"/>
<accession>A0A653BNI9</accession>